<keyword evidence="2" id="KW-1185">Reference proteome</keyword>
<name>A0A841BCS4_9PSEU</name>
<dbReference type="RefSeq" id="WP_184901596.1">
    <property type="nucleotide sequence ID" value="NZ_JACHMX010000001.1"/>
</dbReference>
<dbReference type="InterPro" id="IPR010310">
    <property type="entry name" value="T7SS_ESAT-6-like"/>
</dbReference>
<dbReference type="InterPro" id="IPR036689">
    <property type="entry name" value="ESAT-6-like_sf"/>
</dbReference>
<sequence length="112" mass="12495">MSMPHFQKTDSGMKGGLTAIQTCEDECKRIHSGVTSVRADLKNDWQGAASQTFLNQLEGWETEYLQVLNLLTEIKEMVNASDQQMNTAEDEINMYAATSFGGESDRVLKELS</sequence>
<dbReference type="Pfam" id="PF06013">
    <property type="entry name" value="WXG100"/>
    <property type="match status" value="1"/>
</dbReference>
<dbReference type="AlphaFoldDB" id="A0A841BCS4"/>
<accession>A0A841BCS4</accession>
<organism evidence="1 2">
    <name type="scientific">Amycolatopsis umgeniensis</name>
    <dbReference type="NCBI Taxonomy" id="336628"/>
    <lineage>
        <taxon>Bacteria</taxon>
        <taxon>Bacillati</taxon>
        <taxon>Actinomycetota</taxon>
        <taxon>Actinomycetes</taxon>
        <taxon>Pseudonocardiales</taxon>
        <taxon>Pseudonocardiaceae</taxon>
        <taxon>Amycolatopsis</taxon>
    </lineage>
</organism>
<proteinExistence type="predicted"/>
<evidence type="ECO:0000313" key="1">
    <source>
        <dbReference type="EMBL" id="MBB5856294.1"/>
    </source>
</evidence>
<protein>
    <submittedName>
        <fullName evidence="1">WXG100 family type VII secretion target</fullName>
    </submittedName>
</protein>
<dbReference type="EMBL" id="JACHMX010000001">
    <property type="protein sequence ID" value="MBB5856294.1"/>
    <property type="molecule type" value="Genomic_DNA"/>
</dbReference>
<dbReference type="SUPFAM" id="SSF140453">
    <property type="entry name" value="EsxAB dimer-like"/>
    <property type="match status" value="1"/>
</dbReference>
<dbReference type="NCBIfam" id="TIGR03930">
    <property type="entry name" value="WXG100_ESAT6"/>
    <property type="match status" value="1"/>
</dbReference>
<comment type="caution">
    <text evidence="1">The sequence shown here is derived from an EMBL/GenBank/DDBJ whole genome shotgun (WGS) entry which is preliminary data.</text>
</comment>
<dbReference type="Gene3D" id="1.10.287.1060">
    <property type="entry name" value="ESAT-6-like"/>
    <property type="match status" value="1"/>
</dbReference>
<gene>
    <name evidence="1" type="ORF">HDA45_006381</name>
</gene>
<dbReference type="Proteomes" id="UP000580861">
    <property type="component" value="Unassembled WGS sequence"/>
</dbReference>
<evidence type="ECO:0000313" key="2">
    <source>
        <dbReference type="Proteomes" id="UP000580861"/>
    </source>
</evidence>
<reference evidence="1 2" key="1">
    <citation type="submission" date="2020-08" db="EMBL/GenBank/DDBJ databases">
        <title>Sequencing the genomes of 1000 actinobacteria strains.</title>
        <authorList>
            <person name="Klenk H.-P."/>
        </authorList>
    </citation>
    <scope>NUCLEOTIDE SEQUENCE [LARGE SCALE GENOMIC DNA]</scope>
    <source>
        <strain evidence="1 2">DSM 45272</strain>
    </source>
</reference>